<gene>
    <name evidence="1" type="ORF">S01H1_02088</name>
</gene>
<dbReference type="Gene3D" id="3.20.20.80">
    <property type="entry name" value="Glycosidases"/>
    <property type="match status" value="1"/>
</dbReference>
<organism evidence="1">
    <name type="scientific">marine sediment metagenome</name>
    <dbReference type="NCBI Taxonomy" id="412755"/>
    <lineage>
        <taxon>unclassified sequences</taxon>
        <taxon>metagenomes</taxon>
        <taxon>ecological metagenomes</taxon>
    </lineage>
</organism>
<reference evidence="1" key="1">
    <citation type="journal article" date="2014" name="Front. Microbiol.">
        <title>High frequency of phylogenetically diverse reductive dehalogenase-homologous genes in deep subseafloor sedimentary metagenomes.</title>
        <authorList>
            <person name="Kawai M."/>
            <person name="Futagami T."/>
            <person name="Toyoda A."/>
            <person name="Takaki Y."/>
            <person name="Nishi S."/>
            <person name="Hori S."/>
            <person name="Arai W."/>
            <person name="Tsubouchi T."/>
            <person name="Morono Y."/>
            <person name="Uchiyama I."/>
            <person name="Ito T."/>
            <person name="Fujiyama A."/>
            <person name="Inagaki F."/>
            <person name="Takami H."/>
        </authorList>
    </citation>
    <scope>NUCLEOTIDE SEQUENCE</scope>
    <source>
        <strain evidence="1">Expedition CK06-06</strain>
    </source>
</reference>
<comment type="caution">
    <text evidence="1">The sequence shown here is derived from an EMBL/GenBank/DDBJ whole genome shotgun (WGS) entry which is preliminary data.</text>
</comment>
<proteinExistence type="predicted"/>
<name>X0SUG5_9ZZZZ</name>
<evidence type="ECO:0008006" key="2">
    <source>
        <dbReference type="Google" id="ProtNLM"/>
    </source>
</evidence>
<evidence type="ECO:0000313" key="1">
    <source>
        <dbReference type="EMBL" id="GAF84614.1"/>
    </source>
</evidence>
<accession>X0SUG5</accession>
<dbReference type="AlphaFoldDB" id="X0SUG5"/>
<dbReference type="EMBL" id="BARS01000973">
    <property type="protein sequence ID" value="GAF84614.1"/>
    <property type="molecule type" value="Genomic_DNA"/>
</dbReference>
<protein>
    <recommendedName>
        <fullName evidence="2">Uroporphyrinogen decarboxylase (URO-D) domain-containing protein</fullName>
    </recommendedName>
</protein>
<sequence length="176" mass="19667">MERHALQWARHKCERIAGFANRYTKLIRAHLPGCIVGAYMCPWQPQEFDSARTRIFAQDYALLAPAIDVFTPLIYAQKSGRSPGWGREFLERAPGFVPGDRKVQLILDALDFPGSLLATAASSRPSWGVQIFGGTQVFADPGRAQTFRRAVEQIRAVVRPDRTRRPASNADLCLPT</sequence>